<keyword evidence="1" id="KW-1133">Transmembrane helix</keyword>
<keyword evidence="1" id="KW-0472">Membrane</keyword>
<evidence type="ECO:0000313" key="2">
    <source>
        <dbReference type="EMBL" id="MCD1294604.1"/>
    </source>
</evidence>
<protein>
    <recommendedName>
        <fullName evidence="4">Carboxypeptidase regulatory-like domain-containing protein</fullName>
    </recommendedName>
</protein>
<gene>
    <name evidence="2" type="ORF">CUJ83_06255</name>
</gene>
<feature type="transmembrane region" description="Helical" evidence="1">
    <location>
        <begin position="234"/>
        <end position="253"/>
    </location>
</feature>
<evidence type="ECO:0000313" key="3">
    <source>
        <dbReference type="Proteomes" id="UP001320159"/>
    </source>
</evidence>
<proteinExistence type="predicted"/>
<dbReference type="InterPro" id="IPR013784">
    <property type="entry name" value="Carb-bd-like_fold"/>
</dbReference>
<accession>A0AAP2RBS0</accession>
<dbReference type="GO" id="GO:0030246">
    <property type="term" value="F:carbohydrate binding"/>
    <property type="evidence" value="ECO:0007669"/>
    <property type="project" value="InterPro"/>
</dbReference>
<organism evidence="2 3">
    <name type="scientific">Methanooceanicella nereidis</name>
    <dbReference type="NCBI Taxonomy" id="2052831"/>
    <lineage>
        <taxon>Archaea</taxon>
        <taxon>Methanobacteriati</taxon>
        <taxon>Methanobacteriota</taxon>
        <taxon>Stenosarchaea group</taxon>
        <taxon>Methanomicrobia</taxon>
        <taxon>Methanocellales</taxon>
        <taxon>Methanocellaceae</taxon>
        <taxon>Methanooceanicella</taxon>
    </lineage>
</organism>
<dbReference type="EMBL" id="PGCK01000004">
    <property type="protein sequence ID" value="MCD1294604.1"/>
    <property type="molecule type" value="Genomic_DNA"/>
</dbReference>
<sequence length="256" mass="27327">MAFIVPLQASQATAQMPKTVTISGVVYNYGTTVGDANVYLLDWDGSRPGATVSSGKTGDGEKSAKGTFKFTGVLYDPAKPFNFCIKAEKDGKTAYVLVYIIDPYSQDPIVAPVKIDISQESWKCDLTGTVQNNNLYPEQSAQVTLYERDIVNDTKTKVNYVYNPIQTGGDGGYVLTGVPYGYYTVEAEKNGMIGTGDIVIYKQDANINIILSEKAPTPTPTPTAPAGGSGVTGLPGFELVAALLAFLGAAYTVRKM</sequence>
<dbReference type="AlphaFoldDB" id="A0AAP2RBS0"/>
<evidence type="ECO:0000256" key="1">
    <source>
        <dbReference type="SAM" id="Phobius"/>
    </source>
</evidence>
<keyword evidence="3" id="KW-1185">Reference proteome</keyword>
<dbReference type="SUPFAM" id="SSF49452">
    <property type="entry name" value="Starch-binding domain-like"/>
    <property type="match status" value="1"/>
</dbReference>
<name>A0AAP2RBS0_9EURY</name>
<comment type="caution">
    <text evidence="2">The sequence shown here is derived from an EMBL/GenBank/DDBJ whole genome shotgun (WGS) entry which is preliminary data.</text>
</comment>
<evidence type="ECO:0008006" key="4">
    <source>
        <dbReference type="Google" id="ProtNLM"/>
    </source>
</evidence>
<dbReference type="Proteomes" id="UP001320159">
    <property type="component" value="Unassembled WGS sequence"/>
</dbReference>
<reference evidence="2 3" key="1">
    <citation type="submission" date="2017-11" db="EMBL/GenBank/DDBJ databases">
        <title>Isolation and Characterization of Family Methanocellaceae Species from Potential Methane Hydrate Area Offshore Southwestern Taiwan.</title>
        <authorList>
            <person name="Zhang W.-L."/>
            <person name="Chen W.-C."/>
            <person name="Lai M.-C."/>
            <person name="Chen S.-C."/>
        </authorList>
    </citation>
    <scope>NUCLEOTIDE SEQUENCE [LARGE SCALE GENOMIC DNA]</scope>
    <source>
        <strain evidence="2 3">CWC-04</strain>
    </source>
</reference>
<keyword evidence="1" id="KW-0812">Transmembrane</keyword>
<dbReference type="Gene3D" id="2.60.40.1120">
    <property type="entry name" value="Carboxypeptidase-like, regulatory domain"/>
    <property type="match status" value="1"/>
</dbReference>